<dbReference type="AlphaFoldDB" id="A0A1H6RVB2"/>
<evidence type="ECO:0000313" key="2">
    <source>
        <dbReference type="Proteomes" id="UP000242999"/>
    </source>
</evidence>
<reference evidence="2" key="1">
    <citation type="submission" date="2016-10" db="EMBL/GenBank/DDBJ databases">
        <authorList>
            <person name="Varghese N."/>
            <person name="Submissions S."/>
        </authorList>
    </citation>
    <scope>NUCLEOTIDE SEQUENCE [LARGE SCALE GENOMIC DNA]</scope>
    <source>
        <strain evidence="2">DSM 7165</strain>
    </source>
</reference>
<gene>
    <name evidence="1" type="ORF">SAMN05421831_10481</name>
</gene>
<dbReference type="OrthoDB" id="9811423at2"/>
<dbReference type="Pfam" id="PF06945">
    <property type="entry name" value="DUF1289"/>
    <property type="match status" value="1"/>
</dbReference>
<sequence length="63" mass="7062">MPTAANEKPLPSPCVHICALNEQDICIGCRRHAQEIQAWPSLTNPERQQVLAACRQRAQAQRL</sequence>
<protein>
    <recommendedName>
        <fullName evidence="3">DUF1289 domain-containing protein</fullName>
    </recommendedName>
</protein>
<dbReference type="Proteomes" id="UP000242999">
    <property type="component" value="Unassembled WGS sequence"/>
</dbReference>
<evidence type="ECO:0000313" key="1">
    <source>
        <dbReference type="EMBL" id="SEI55720.1"/>
    </source>
</evidence>
<dbReference type="PANTHER" id="PTHR35175:SF2">
    <property type="entry name" value="DUF1289 DOMAIN-CONTAINING PROTEIN"/>
    <property type="match status" value="1"/>
</dbReference>
<organism evidence="1 2">
    <name type="scientific">Allopseudospirillum japonicum</name>
    <dbReference type="NCBI Taxonomy" id="64971"/>
    <lineage>
        <taxon>Bacteria</taxon>
        <taxon>Pseudomonadati</taxon>
        <taxon>Pseudomonadota</taxon>
        <taxon>Gammaproteobacteria</taxon>
        <taxon>Oceanospirillales</taxon>
        <taxon>Oceanospirillaceae</taxon>
        <taxon>Allopseudospirillum</taxon>
    </lineage>
</organism>
<dbReference type="PANTHER" id="PTHR35175">
    <property type="entry name" value="DUF1289 DOMAIN-CONTAINING PROTEIN"/>
    <property type="match status" value="1"/>
</dbReference>
<evidence type="ECO:0008006" key="3">
    <source>
        <dbReference type="Google" id="ProtNLM"/>
    </source>
</evidence>
<keyword evidence="2" id="KW-1185">Reference proteome</keyword>
<dbReference type="STRING" id="64971.SAMN05421831_10481"/>
<accession>A0A1H6RVB2</accession>
<dbReference type="EMBL" id="FNYH01000004">
    <property type="protein sequence ID" value="SEI55720.1"/>
    <property type="molecule type" value="Genomic_DNA"/>
</dbReference>
<name>A0A1H6RVB2_9GAMM</name>
<dbReference type="RefSeq" id="WP_093308957.1">
    <property type="nucleotide sequence ID" value="NZ_FNYH01000004.1"/>
</dbReference>
<proteinExistence type="predicted"/>
<dbReference type="InterPro" id="IPR010710">
    <property type="entry name" value="DUF1289"/>
</dbReference>